<feature type="transmembrane region" description="Helical" evidence="1">
    <location>
        <begin position="153"/>
        <end position="172"/>
    </location>
</feature>
<dbReference type="EMBL" id="BLPF01000002">
    <property type="protein sequence ID" value="GFJ81257.1"/>
    <property type="molecule type" value="Genomic_DNA"/>
</dbReference>
<keyword evidence="1" id="KW-1133">Transmembrane helix</keyword>
<proteinExistence type="predicted"/>
<accession>A0A6V8KHS2</accession>
<name>A0A6V8KHS2_9ACTN</name>
<sequence>MTALTVVMAAALVVGSWPLAMMHRAERIMRGTGGPGIVPFELAESPREADRYMRAWGTTGRRAARQSIHWDFPFIAVYVTLLAAAALHVADRADAAGYSVLLVIAWGAAILAVAAGVLDVVENVVLLRTLSEHDGVHAVPRGRIRVARLCAQVKFAFVSVVGVAVLAGFGIVQLSRHPTSDATVLALLIATGVAAGVFTLLIRRRPRPQQPSVPETTGLAESQ</sequence>
<reference evidence="2 3" key="1">
    <citation type="submission" date="2020-03" db="EMBL/GenBank/DDBJ databases">
        <title>Whole genome shotgun sequence of Phytohabitans houttuyneae NBRC 108639.</title>
        <authorList>
            <person name="Komaki H."/>
            <person name="Tamura T."/>
        </authorList>
    </citation>
    <scope>NUCLEOTIDE SEQUENCE [LARGE SCALE GENOMIC DNA]</scope>
    <source>
        <strain evidence="2 3">NBRC 108639</strain>
    </source>
</reference>
<reference evidence="2 3" key="2">
    <citation type="submission" date="2020-03" db="EMBL/GenBank/DDBJ databases">
        <authorList>
            <person name="Ichikawa N."/>
            <person name="Kimura A."/>
            <person name="Kitahashi Y."/>
            <person name="Uohara A."/>
        </authorList>
    </citation>
    <scope>NUCLEOTIDE SEQUENCE [LARGE SCALE GENOMIC DNA]</scope>
    <source>
        <strain evidence="2 3">NBRC 108639</strain>
    </source>
</reference>
<feature type="transmembrane region" description="Helical" evidence="1">
    <location>
        <begin position="96"/>
        <end position="118"/>
    </location>
</feature>
<feature type="transmembrane region" description="Helical" evidence="1">
    <location>
        <begin position="70"/>
        <end position="90"/>
    </location>
</feature>
<feature type="transmembrane region" description="Helical" evidence="1">
    <location>
        <begin position="6"/>
        <end position="22"/>
    </location>
</feature>
<gene>
    <name evidence="2" type="ORF">Phou_054370</name>
</gene>
<dbReference type="AlphaFoldDB" id="A0A6V8KHS2"/>
<evidence type="ECO:0000313" key="2">
    <source>
        <dbReference type="EMBL" id="GFJ81257.1"/>
    </source>
</evidence>
<evidence type="ECO:0000313" key="3">
    <source>
        <dbReference type="Proteomes" id="UP000482800"/>
    </source>
</evidence>
<dbReference type="RefSeq" id="WP_173060182.1">
    <property type="nucleotide sequence ID" value="NZ_BAABGO010000019.1"/>
</dbReference>
<evidence type="ECO:0000256" key="1">
    <source>
        <dbReference type="SAM" id="Phobius"/>
    </source>
</evidence>
<dbReference type="Proteomes" id="UP000482800">
    <property type="component" value="Unassembled WGS sequence"/>
</dbReference>
<keyword evidence="3" id="KW-1185">Reference proteome</keyword>
<comment type="caution">
    <text evidence="2">The sequence shown here is derived from an EMBL/GenBank/DDBJ whole genome shotgun (WGS) entry which is preliminary data.</text>
</comment>
<keyword evidence="1" id="KW-0472">Membrane</keyword>
<organism evidence="2 3">
    <name type="scientific">Phytohabitans houttuyneae</name>
    <dbReference type="NCBI Taxonomy" id="1076126"/>
    <lineage>
        <taxon>Bacteria</taxon>
        <taxon>Bacillati</taxon>
        <taxon>Actinomycetota</taxon>
        <taxon>Actinomycetes</taxon>
        <taxon>Micromonosporales</taxon>
        <taxon>Micromonosporaceae</taxon>
    </lineage>
</organism>
<keyword evidence="1" id="KW-0812">Transmembrane</keyword>
<feature type="transmembrane region" description="Helical" evidence="1">
    <location>
        <begin position="184"/>
        <end position="202"/>
    </location>
</feature>
<protein>
    <submittedName>
        <fullName evidence="2">Uncharacterized protein</fullName>
    </submittedName>
</protein>